<dbReference type="PANTHER" id="PTHR11941:SF133">
    <property type="entry name" value="1,2-EPOXYPHENYLACETYL-COA ISOMERASE"/>
    <property type="match status" value="1"/>
</dbReference>
<comment type="caution">
    <text evidence="3">The sequence shown here is derived from an EMBL/GenBank/DDBJ whole genome shotgun (WGS) entry which is preliminary data.</text>
</comment>
<gene>
    <name evidence="3" type="ORF">A6769_11090</name>
</gene>
<name>A0A367RQ49_NOSPU</name>
<dbReference type="InterPro" id="IPR018376">
    <property type="entry name" value="Enoyl-CoA_hyd/isom_CS"/>
</dbReference>
<organism evidence="3 4">
    <name type="scientific">Nostoc punctiforme NIES-2108</name>
    <dbReference type="NCBI Taxonomy" id="1356359"/>
    <lineage>
        <taxon>Bacteria</taxon>
        <taxon>Bacillati</taxon>
        <taxon>Cyanobacteriota</taxon>
        <taxon>Cyanophyceae</taxon>
        <taxon>Nostocales</taxon>
        <taxon>Nostocaceae</taxon>
        <taxon>Nostoc</taxon>
    </lineage>
</organism>
<dbReference type="SUPFAM" id="SSF52096">
    <property type="entry name" value="ClpP/crotonase"/>
    <property type="match status" value="1"/>
</dbReference>
<evidence type="ECO:0000256" key="2">
    <source>
        <dbReference type="RuleBase" id="RU003707"/>
    </source>
</evidence>
<dbReference type="EMBL" id="LXQE01000136">
    <property type="protein sequence ID" value="RCJ37452.1"/>
    <property type="molecule type" value="Genomic_DNA"/>
</dbReference>
<accession>A0A367RQ49</accession>
<sequence length="247" mass="26794">MSKILLANLEDGIFQLQIDDPENENRLSEELCDELMTTLTHLATEPSLKVLILSGRSDVFCAGASLDTIKQVVSGNADVKDLSLPNQLLSFPVPIIAALQGHAVGGGIALALYCDMAIASENSRYGVNFTDLGFTPGMGILSVLPAMVGHHFASEMLLTAKLYKGKELKGRGLFNYIVPAEEVMTLALDMARRIAEKPRHVLEMVKDTLSLPRRQALQAALSREHLMHKICFGVPGTLAHIEAAYLA</sequence>
<dbReference type="Gene3D" id="3.90.226.10">
    <property type="entry name" value="2-enoyl-CoA Hydratase, Chain A, domain 1"/>
    <property type="match status" value="1"/>
</dbReference>
<protein>
    <submittedName>
        <fullName evidence="3">Enoyl-CoA hydratase</fullName>
    </submittedName>
</protein>
<dbReference type="PROSITE" id="PS00166">
    <property type="entry name" value="ENOYL_COA_HYDRATASE"/>
    <property type="match status" value="1"/>
</dbReference>
<dbReference type="GO" id="GO:0006635">
    <property type="term" value="P:fatty acid beta-oxidation"/>
    <property type="evidence" value="ECO:0007669"/>
    <property type="project" value="TreeGrafter"/>
</dbReference>
<dbReference type="CDD" id="cd06558">
    <property type="entry name" value="crotonase-like"/>
    <property type="match status" value="1"/>
</dbReference>
<dbReference type="Pfam" id="PF00378">
    <property type="entry name" value="ECH_1"/>
    <property type="match status" value="1"/>
</dbReference>
<evidence type="ECO:0000313" key="3">
    <source>
        <dbReference type="EMBL" id="RCJ37452.1"/>
    </source>
</evidence>
<evidence type="ECO:0000256" key="1">
    <source>
        <dbReference type="ARBA" id="ARBA00005254"/>
    </source>
</evidence>
<dbReference type="Proteomes" id="UP000252085">
    <property type="component" value="Unassembled WGS sequence"/>
</dbReference>
<dbReference type="GO" id="GO:0003824">
    <property type="term" value="F:catalytic activity"/>
    <property type="evidence" value="ECO:0007669"/>
    <property type="project" value="InterPro"/>
</dbReference>
<proteinExistence type="inferred from homology"/>
<dbReference type="PANTHER" id="PTHR11941">
    <property type="entry name" value="ENOYL-COA HYDRATASE-RELATED"/>
    <property type="match status" value="1"/>
</dbReference>
<dbReference type="AlphaFoldDB" id="A0A367RQ49"/>
<reference evidence="3 4" key="1">
    <citation type="submission" date="2016-04" db="EMBL/GenBank/DDBJ databases">
        <authorList>
            <person name="Evans L.H."/>
            <person name="Alamgir A."/>
            <person name="Owens N."/>
            <person name="Weber N.D."/>
            <person name="Virtaneva K."/>
            <person name="Barbian K."/>
            <person name="Babar A."/>
            <person name="Rosenke K."/>
        </authorList>
    </citation>
    <scope>NUCLEOTIDE SEQUENCE [LARGE SCALE GENOMIC DNA]</scope>
    <source>
        <strain evidence="3">NIES-2108</strain>
    </source>
</reference>
<dbReference type="NCBIfam" id="NF005496">
    <property type="entry name" value="PRK07110.1"/>
    <property type="match status" value="1"/>
</dbReference>
<evidence type="ECO:0000313" key="4">
    <source>
        <dbReference type="Proteomes" id="UP000252085"/>
    </source>
</evidence>
<dbReference type="InterPro" id="IPR029045">
    <property type="entry name" value="ClpP/crotonase-like_dom_sf"/>
</dbReference>
<dbReference type="InterPro" id="IPR001753">
    <property type="entry name" value="Enoyl-CoA_hydra/iso"/>
</dbReference>
<comment type="similarity">
    <text evidence="1 2">Belongs to the enoyl-CoA hydratase/isomerase family.</text>
</comment>